<dbReference type="InterPro" id="IPR038766">
    <property type="entry name" value="Membrane_comp_ABC_pdt"/>
</dbReference>
<evidence type="ECO:0000256" key="4">
    <source>
        <dbReference type="ARBA" id="ARBA00022989"/>
    </source>
</evidence>
<keyword evidence="9" id="KW-1185">Reference proteome</keyword>
<comment type="caution">
    <text evidence="8">The sequence shown here is derived from an EMBL/GenBank/DDBJ whole genome shotgun (WGS) entry which is preliminary data.</text>
</comment>
<sequence length="840" mass="89022">MNIALAWKIARRELRGGLRGFRVLIVCLALSVAAIAAVTSVRESIFSGLENEGAALLGGDAELEFTYRFATPEERAWLEDNSLALSEITDFRSMITKGDERALTQVKSVDAAYPLIGTVELTPPMTLEQAFDGKNGISGAVLDPMLIERLGLEIGDDILVGEVPFIVMAALTREPDNASVGFSLGPRSMVRTEDLRGSNLLSPGTLFESAYRLKLPENTDLEAQKQITQTALSDAAYRWRDARNGAPGMSRFVDRLGSFLVLVGLAGLAVGGVGVSSAVRAYLDRKTATIATLKTLGADRQTIFMVYMFQIGVLTLCAIAIGLLIGGAVPVLLGPVIEAMLPLPAQIGVYPSSLFEAALYGIISAAIFVLWPLARTESIRPAALYRGSHTGLQGLPRAPYLVALASLVGALIFSAVLFSNSAALVLWSFGGLAAAFVILVLAASGLRYAAKWMAAKRITKGRPALRLALGSIGGPSGDTLSVVLSLGLGLTVLSAVGQIDTNLRGAIANELPSVAPSYFVIDIQKDQIDGILTELENTTGVTDYETAPMLRGVITKINGQDAKEVSGNHWVVRGDRGVTYSAAKPDNAKITQGTWWPEDYSGDPQVSFADEEAKEMGLSLGDTITLNILGRDITSTITSFREVDFSSAGMGFVLSMNPASISAAPHTHIATIYATAEAEAPLIRSLSKAYPNITTIRVRDAIDRVVEVMKSIAAATTLGAMATLITGAVVLVGAAAAGEEKRRYEAAILKTLGATRARVLWSFALRSLYMGAATAGVAIFAGGVAAWAVTHFVMKSSFTFNWGASLIIVLGGVALTLLTSLWFSWRAMGVRPAVVLRSKD</sequence>
<evidence type="ECO:0000313" key="9">
    <source>
        <dbReference type="Proteomes" id="UP000269689"/>
    </source>
</evidence>
<dbReference type="PANTHER" id="PTHR30287:SF1">
    <property type="entry name" value="INNER MEMBRANE PROTEIN"/>
    <property type="match status" value="1"/>
</dbReference>
<dbReference type="InterPro" id="IPR003838">
    <property type="entry name" value="ABC3_permease_C"/>
</dbReference>
<keyword evidence="2" id="KW-1003">Cell membrane</keyword>
<keyword evidence="3 6" id="KW-0812">Transmembrane</keyword>
<feature type="transmembrane region" description="Helical" evidence="6">
    <location>
        <begin position="259"/>
        <end position="283"/>
    </location>
</feature>
<accession>A0A3N4U6T7</accession>
<dbReference type="GO" id="GO:0005886">
    <property type="term" value="C:plasma membrane"/>
    <property type="evidence" value="ECO:0007669"/>
    <property type="project" value="UniProtKB-SubCell"/>
</dbReference>
<dbReference type="RefSeq" id="WP_123793207.1">
    <property type="nucleotide sequence ID" value="NZ_RKQK01000003.1"/>
</dbReference>
<organism evidence="8 9">
    <name type="scientific">Pacificibacter maritimus</name>
    <dbReference type="NCBI Taxonomy" id="762213"/>
    <lineage>
        <taxon>Bacteria</taxon>
        <taxon>Pseudomonadati</taxon>
        <taxon>Pseudomonadota</taxon>
        <taxon>Alphaproteobacteria</taxon>
        <taxon>Rhodobacterales</taxon>
        <taxon>Roseobacteraceae</taxon>
        <taxon>Pacificibacter</taxon>
    </lineage>
</organism>
<dbReference type="OrthoDB" id="9775544at2"/>
<gene>
    <name evidence="8" type="ORF">EDD53_2169</name>
</gene>
<feature type="transmembrane region" description="Helical" evidence="6">
    <location>
        <begin position="712"/>
        <end position="737"/>
    </location>
</feature>
<name>A0A3N4U6T7_9RHOB</name>
<dbReference type="AlphaFoldDB" id="A0A3N4U6T7"/>
<feature type="transmembrane region" description="Helical" evidence="6">
    <location>
        <begin position="21"/>
        <end position="41"/>
    </location>
</feature>
<feature type="transmembrane region" description="Helical" evidence="6">
    <location>
        <begin position="768"/>
        <end position="790"/>
    </location>
</feature>
<feature type="transmembrane region" description="Helical" evidence="6">
    <location>
        <begin position="395"/>
        <end position="418"/>
    </location>
</feature>
<keyword evidence="5 6" id="KW-0472">Membrane</keyword>
<dbReference type="PANTHER" id="PTHR30287">
    <property type="entry name" value="MEMBRANE COMPONENT OF PREDICTED ABC SUPERFAMILY METABOLITE UPTAKE TRANSPORTER"/>
    <property type="match status" value="1"/>
</dbReference>
<evidence type="ECO:0000256" key="5">
    <source>
        <dbReference type="ARBA" id="ARBA00023136"/>
    </source>
</evidence>
<dbReference type="EMBL" id="RKQK01000003">
    <property type="protein sequence ID" value="RPE66466.1"/>
    <property type="molecule type" value="Genomic_DNA"/>
</dbReference>
<feature type="transmembrane region" description="Helical" evidence="6">
    <location>
        <begin position="304"/>
        <end position="337"/>
    </location>
</feature>
<feature type="domain" description="ABC3 transporter permease C-terminal" evidence="7">
    <location>
        <begin position="722"/>
        <end position="829"/>
    </location>
</feature>
<feature type="transmembrane region" description="Helical" evidence="6">
    <location>
        <begin position="467"/>
        <end position="493"/>
    </location>
</feature>
<proteinExistence type="predicted"/>
<dbReference type="Pfam" id="PF02687">
    <property type="entry name" value="FtsX"/>
    <property type="match status" value="2"/>
</dbReference>
<evidence type="ECO:0000256" key="6">
    <source>
        <dbReference type="SAM" id="Phobius"/>
    </source>
</evidence>
<evidence type="ECO:0000256" key="3">
    <source>
        <dbReference type="ARBA" id="ARBA00022692"/>
    </source>
</evidence>
<comment type="subcellular location">
    <subcellularLocation>
        <location evidence="1">Cell membrane</location>
        <topology evidence="1">Multi-pass membrane protein</topology>
    </subcellularLocation>
</comment>
<evidence type="ECO:0000256" key="2">
    <source>
        <dbReference type="ARBA" id="ARBA00022475"/>
    </source>
</evidence>
<evidence type="ECO:0000259" key="7">
    <source>
        <dbReference type="Pfam" id="PF02687"/>
    </source>
</evidence>
<reference evidence="8 9" key="1">
    <citation type="submission" date="2018-11" db="EMBL/GenBank/DDBJ databases">
        <title>Genomic Encyclopedia of Type Strains, Phase IV (KMG-IV): sequencing the most valuable type-strain genomes for metagenomic binning, comparative biology and taxonomic classification.</title>
        <authorList>
            <person name="Goeker M."/>
        </authorList>
    </citation>
    <scope>NUCLEOTIDE SEQUENCE [LARGE SCALE GENOMIC DNA]</scope>
    <source>
        <strain evidence="8 9">DSM 104731</strain>
    </source>
</reference>
<evidence type="ECO:0000256" key="1">
    <source>
        <dbReference type="ARBA" id="ARBA00004651"/>
    </source>
</evidence>
<feature type="transmembrane region" description="Helical" evidence="6">
    <location>
        <begin position="357"/>
        <end position="374"/>
    </location>
</feature>
<keyword evidence="4 6" id="KW-1133">Transmembrane helix</keyword>
<evidence type="ECO:0000313" key="8">
    <source>
        <dbReference type="EMBL" id="RPE66466.1"/>
    </source>
</evidence>
<protein>
    <submittedName>
        <fullName evidence="8">Putative ABC transport system permease protein</fullName>
    </submittedName>
</protein>
<dbReference type="Proteomes" id="UP000269689">
    <property type="component" value="Unassembled WGS sequence"/>
</dbReference>
<feature type="domain" description="ABC3 transporter permease C-terminal" evidence="7">
    <location>
        <begin position="263"/>
        <end position="375"/>
    </location>
</feature>
<feature type="transmembrane region" description="Helical" evidence="6">
    <location>
        <begin position="802"/>
        <end position="823"/>
    </location>
</feature>
<feature type="transmembrane region" description="Helical" evidence="6">
    <location>
        <begin position="424"/>
        <end position="446"/>
    </location>
</feature>